<feature type="transmembrane region" description="Helical" evidence="1">
    <location>
        <begin position="129"/>
        <end position="150"/>
    </location>
</feature>
<feature type="transmembrane region" description="Helical" evidence="1">
    <location>
        <begin position="342"/>
        <end position="360"/>
    </location>
</feature>
<keyword evidence="1" id="KW-0812">Transmembrane</keyword>
<feature type="transmembrane region" description="Helical" evidence="1">
    <location>
        <begin position="311"/>
        <end position="330"/>
    </location>
</feature>
<evidence type="ECO:0000313" key="3">
    <source>
        <dbReference type="Proteomes" id="UP001227831"/>
    </source>
</evidence>
<dbReference type="Proteomes" id="UP001227831">
    <property type="component" value="Unassembled WGS sequence"/>
</dbReference>
<feature type="transmembrane region" description="Helical" evidence="1">
    <location>
        <begin position="104"/>
        <end position="122"/>
    </location>
</feature>
<name>A0ABU1A8P7_9LACO</name>
<dbReference type="RefSeq" id="WP_308703091.1">
    <property type="nucleotide sequence ID" value="NZ_AP027463.1"/>
</dbReference>
<sequence>MNYKTSWFGRQKRFNVPQLFSVLIIIFFGIALIHKLGTVPNLEIDEVTYMNEIRSLVKYGTDIHGLSWPVYFAGIFGYGQSVEYAYFALPLIKVIGFSIAKVRLPMVLLTLLTMAMLVWLVYDQEKQKSLGFWLMLSLSCSPWIFISARWILDCNIAPVTFVLGLILLCQAWRFEARGGRIACYTLSALLIAFSVAGYMAGWLYIPIVLILVVIYALKRHVMSEKVIVSYGILILACVMPLIAFAYNFLIVKRATPGHFFWFSYPPMPILRGTSFINFQDPHLFKLMFLNFITGINNYISGNDGLAWNSVGPYGVVFPFLLILAILGILTPRDLLNENTYHFKNIIIISLIAFLPLMFVITPNYNHWNFVNWLLAILIGFGFYYLQERLANKLAIVIALTTAFTMLMFVNLGYYGRLNNGTSYFTSRDVSRGNLRTIDHLLKPKNKHSPRLFILDLRVKSLQAYAMLADVQPISNQTMLSRSDDKQNFDLINMSSHHRYGNIYDSSLLQKKYRKGDYLLVRTDDQGLVRSHDGKFMVKENVQHKESKYRVIQRLSYMNIPFMLLRED</sequence>
<keyword evidence="1" id="KW-1133">Transmembrane helix</keyword>
<keyword evidence="1" id="KW-0472">Membrane</keyword>
<evidence type="ECO:0000313" key="2">
    <source>
        <dbReference type="EMBL" id="MDQ7937339.1"/>
    </source>
</evidence>
<feature type="transmembrane region" description="Helical" evidence="1">
    <location>
        <begin position="14"/>
        <end position="33"/>
    </location>
</feature>
<proteinExistence type="predicted"/>
<feature type="transmembrane region" description="Helical" evidence="1">
    <location>
        <begin position="393"/>
        <end position="414"/>
    </location>
</feature>
<dbReference type="EMBL" id="JAVCWF010000001">
    <property type="protein sequence ID" value="MDQ7937339.1"/>
    <property type="molecule type" value="Genomic_DNA"/>
</dbReference>
<feature type="transmembrane region" description="Helical" evidence="1">
    <location>
        <begin position="186"/>
        <end position="215"/>
    </location>
</feature>
<comment type="caution">
    <text evidence="2">The sequence shown here is derived from an EMBL/GenBank/DDBJ whole genome shotgun (WGS) entry which is preliminary data.</text>
</comment>
<protein>
    <recommendedName>
        <fullName evidence="4">Glycosyltransferase RgtA/B/C/D-like domain-containing protein</fullName>
    </recommendedName>
</protein>
<keyword evidence="3" id="KW-1185">Reference proteome</keyword>
<evidence type="ECO:0008006" key="4">
    <source>
        <dbReference type="Google" id="ProtNLM"/>
    </source>
</evidence>
<organism evidence="2 3">
    <name type="scientific">Lactiplantibacillus brownii</name>
    <dbReference type="NCBI Taxonomy" id="3069269"/>
    <lineage>
        <taxon>Bacteria</taxon>
        <taxon>Bacillati</taxon>
        <taxon>Bacillota</taxon>
        <taxon>Bacilli</taxon>
        <taxon>Lactobacillales</taxon>
        <taxon>Lactobacillaceae</taxon>
        <taxon>Lactiplantibacillus</taxon>
    </lineage>
</organism>
<feature type="transmembrane region" description="Helical" evidence="1">
    <location>
        <begin position="366"/>
        <end position="386"/>
    </location>
</feature>
<reference evidence="2 3" key="1">
    <citation type="journal article" date="2023" name="Int. J. Syst. Evol. Microbiol.">
        <title>Lactiplantibacillus brownii sp. nov., a novel psychrotolerant species isolated from sauerkraut.</title>
        <authorList>
            <person name="Heng Y.C."/>
            <person name="Silvaraju S."/>
            <person name="Lee J.K.Y."/>
            <person name="Kittelmann S."/>
        </authorList>
    </citation>
    <scope>NUCLEOTIDE SEQUENCE [LARGE SCALE GENOMIC DNA]</scope>
    <source>
        <strain evidence="2 3">WILCCON 0030</strain>
    </source>
</reference>
<accession>A0ABU1A8P7</accession>
<feature type="transmembrane region" description="Helical" evidence="1">
    <location>
        <begin position="227"/>
        <end position="249"/>
    </location>
</feature>
<feature type="transmembrane region" description="Helical" evidence="1">
    <location>
        <begin position="156"/>
        <end position="174"/>
    </location>
</feature>
<gene>
    <name evidence="2" type="ORF">RA086_06825</name>
</gene>
<evidence type="ECO:0000256" key="1">
    <source>
        <dbReference type="SAM" id="Phobius"/>
    </source>
</evidence>